<name>A0A9D4KDC3_DREPO</name>
<evidence type="ECO:0000256" key="2">
    <source>
        <dbReference type="ARBA" id="ARBA00023163"/>
    </source>
</evidence>
<evidence type="ECO:0000313" key="4">
    <source>
        <dbReference type="EMBL" id="KAH3837334.1"/>
    </source>
</evidence>
<keyword evidence="5" id="KW-1185">Reference proteome</keyword>
<evidence type="ECO:0000313" key="5">
    <source>
        <dbReference type="Proteomes" id="UP000828390"/>
    </source>
</evidence>
<keyword evidence="3" id="KW-0675">Receptor</keyword>
<gene>
    <name evidence="4" type="ORF">DPMN_110720</name>
</gene>
<organism evidence="4 5">
    <name type="scientific">Dreissena polymorpha</name>
    <name type="common">Zebra mussel</name>
    <name type="synonym">Mytilus polymorpha</name>
    <dbReference type="NCBI Taxonomy" id="45954"/>
    <lineage>
        <taxon>Eukaryota</taxon>
        <taxon>Metazoa</taxon>
        <taxon>Spiralia</taxon>
        <taxon>Lophotrochozoa</taxon>
        <taxon>Mollusca</taxon>
        <taxon>Bivalvia</taxon>
        <taxon>Autobranchia</taxon>
        <taxon>Heteroconchia</taxon>
        <taxon>Euheterodonta</taxon>
        <taxon>Imparidentia</taxon>
        <taxon>Neoheterodontei</taxon>
        <taxon>Myida</taxon>
        <taxon>Dreissenoidea</taxon>
        <taxon>Dreissenidae</taxon>
        <taxon>Dreissena</taxon>
    </lineage>
</organism>
<accession>A0A9D4KDC3</accession>
<dbReference type="InterPro" id="IPR035500">
    <property type="entry name" value="NHR-like_dom_sf"/>
</dbReference>
<dbReference type="Proteomes" id="UP000828390">
    <property type="component" value="Unassembled WGS sequence"/>
</dbReference>
<evidence type="ECO:0000256" key="1">
    <source>
        <dbReference type="ARBA" id="ARBA00023015"/>
    </source>
</evidence>
<keyword evidence="2" id="KW-0804">Transcription</keyword>
<protein>
    <submittedName>
        <fullName evidence="4">Uncharacterized protein</fullName>
    </submittedName>
</protein>
<dbReference type="SUPFAM" id="SSF48508">
    <property type="entry name" value="Nuclear receptor ligand-binding domain"/>
    <property type="match status" value="1"/>
</dbReference>
<reference evidence="4" key="1">
    <citation type="journal article" date="2019" name="bioRxiv">
        <title>The Genome of the Zebra Mussel, Dreissena polymorpha: A Resource for Invasive Species Research.</title>
        <authorList>
            <person name="McCartney M.A."/>
            <person name="Auch B."/>
            <person name="Kono T."/>
            <person name="Mallez S."/>
            <person name="Zhang Y."/>
            <person name="Obille A."/>
            <person name="Becker A."/>
            <person name="Abrahante J.E."/>
            <person name="Garbe J."/>
            <person name="Badalamenti J.P."/>
            <person name="Herman A."/>
            <person name="Mangelson H."/>
            <person name="Liachko I."/>
            <person name="Sullivan S."/>
            <person name="Sone E.D."/>
            <person name="Koren S."/>
            <person name="Silverstein K.A.T."/>
            <person name="Beckman K.B."/>
            <person name="Gohl D.M."/>
        </authorList>
    </citation>
    <scope>NUCLEOTIDE SEQUENCE</scope>
    <source>
        <strain evidence="4">Duluth1</strain>
        <tissue evidence="4">Whole animal</tissue>
    </source>
</reference>
<dbReference type="Gene3D" id="1.10.565.10">
    <property type="entry name" value="Retinoid X Receptor"/>
    <property type="match status" value="1"/>
</dbReference>
<proteinExistence type="predicted"/>
<comment type="caution">
    <text evidence="4">The sequence shown here is derived from an EMBL/GenBank/DDBJ whole genome shotgun (WGS) entry which is preliminary data.</text>
</comment>
<reference evidence="4" key="2">
    <citation type="submission" date="2020-11" db="EMBL/GenBank/DDBJ databases">
        <authorList>
            <person name="McCartney M.A."/>
            <person name="Auch B."/>
            <person name="Kono T."/>
            <person name="Mallez S."/>
            <person name="Becker A."/>
            <person name="Gohl D.M."/>
            <person name="Silverstein K.A.T."/>
            <person name="Koren S."/>
            <person name="Bechman K.B."/>
            <person name="Herman A."/>
            <person name="Abrahante J.E."/>
            <person name="Garbe J."/>
        </authorList>
    </citation>
    <scope>NUCLEOTIDE SEQUENCE</scope>
    <source>
        <strain evidence="4">Duluth1</strain>
        <tissue evidence="4">Whole animal</tissue>
    </source>
</reference>
<keyword evidence="1" id="KW-0805">Transcription regulation</keyword>
<dbReference type="AlphaFoldDB" id="A0A9D4KDC3"/>
<sequence length="59" mass="6574">MLFLYTGEVYGTATMRKIIDQTIMDTLFRFADQFNAIGLTDLEIAALCAVRLTVAGRNV</sequence>
<dbReference type="EMBL" id="JAIWYP010000004">
    <property type="protein sequence ID" value="KAH3837334.1"/>
    <property type="molecule type" value="Genomic_DNA"/>
</dbReference>
<evidence type="ECO:0000256" key="3">
    <source>
        <dbReference type="ARBA" id="ARBA00023170"/>
    </source>
</evidence>